<protein>
    <recommendedName>
        <fullName evidence="2">DUF3074 domain-containing protein</fullName>
    </recommendedName>
</protein>
<feature type="region of interest" description="Disordered" evidence="1">
    <location>
        <begin position="1"/>
        <end position="35"/>
    </location>
</feature>
<name>W6MN23_9ASCO</name>
<evidence type="ECO:0000313" key="3">
    <source>
        <dbReference type="EMBL" id="CDK27643.1"/>
    </source>
</evidence>
<proteinExistence type="predicted"/>
<dbReference type="HOGENOM" id="CLU_808964_0_0_1"/>
<dbReference type="GeneID" id="34521024"/>
<reference evidence="3" key="2">
    <citation type="submission" date="2014-02" db="EMBL/GenBank/DDBJ databases">
        <title>Complete DNA sequence of /Kuraishia capsulata/ illustrates novel genomic features among budding yeasts (/Saccharomycotina/).</title>
        <authorList>
            <person name="Morales L."/>
            <person name="Noel B."/>
            <person name="Porcel B."/>
            <person name="Marcet-Houben M."/>
            <person name="Hullo M-F."/>
            <person name="Sacerdot C."/>
            <person name="Tekaia F."/>
            <person name="Leh-Louis V."/>
            <person name="Despons L."/>
            <person name="Khanna V."/>
            <person name="Aury J-M."/>
            <person name="Barbe V."/>
            <person name="Couloux A."/>
            <person name="Labadie K."/>
            <person name="Pelletier E."/>
            <person name="Souciet J-L."/>
            <person name="Boekhout T."/>
            <person name="Gabaldon T."/>
            <person name="Wincker P."/>
            <person name="Dujon B."/>
        </authorList>
    </citation>
    <scope>NUCLEOTIDE SEQUENCE</scope>
    <source>
        <strain evidence="3">CBS 1993</strain>
    </source>
</reference>
<dbReference type="AlphaFoldDB" id="W6MN23"/>
<evidence type="ECO:0000313" key="4">
    <source>
        <dbReference type="Proteomes" id="UP000019384"/>
    </source>
</evidence>
<dbReference type="PANTHER" id="PTHR40370">
    <property type="entry name" value="EXPRESSED PROTEIN"/>
    <property type="match status" value="1"/>
</dbReference>
<dbReference type="OrthoDB" id="6423603at2759"/>
<accession>W6MN23</accession>
<dbReference type="Proteomes" id="UP000019384">
    <property type="component" value="Unassembled WGS sequence"/>
</dbReference>
<dbReference type="STRING" id="1382522.W6MN23"/>
<organism evidence="3 4">
    <name type="scientific">Kuraishia capsulata CBS 1993</name>
    <dbReference type="NCBI Taxonomy" id="1382522"/>
    <lineage>
        <taxon>Eukaryota</taxon>
        <taxon>Fungi</taxon>
        <taxon>Dikarya</taxon>
        <taxon>Ascomycota</taxon>
        <taxon>Saccharomycotina</taxon>
        <taxon>Pichiomycetes</taxon>
        <taxon>Pichiales</taxon>
        <taxon>Pichiaceae</taxon>
        <taxon>Kuraishia</taxon>
    </lineage>
</organism>
<keyword evidence="4" id="KW-1185">Reference proteome</keyword>
<evidence type="ECO:0000259" key="2">
    <source>
        <dbReference type="Pfam" id="PF11274"/>
    </source>
</evidence>
<feature type="domain" description="DUF3074" evidence="2">
    <location>
        <begin position="107"/>
        <end position="306"/>
    </location>
</feature>
<dbReference type="PANTHER" id="PTHR40370:SF1">
    <property type="entry name" value="DUF3074 DOMAIN-CONTAINING PROTEIN"/>
    <property type="match status" value="1"/>
</dbReference>
<sequence length="319" mass="35814">MSTTPVLGFSEPHTPEEAMQDSRGDPLAGLSDLSTPEPGNAGMGFKFGLQPLNPHDIPVDTAKLVLEANALVESITTWRKGKVYTYDAPVAGLEVPTFSTILDGEYWCARVSHVNTDTYPFATLVKHLTGAEFKEGEWVIRDRYRHTESEGRYIQLVVRWRPIQWSSFSKSVLEGSTDTFSPEFSYLQDWICVNLEYRFGSMLSNREFNEFILVTPPKRLCDLNPDEADESLVCFVISLVANYTVTAGNVHAAYCSVERLKYDPQTNQVEWAMATCSDARGNLPRKLQRLMAAKAISHDVPSFLQFLNALRKDEDGSIN</sequence>
<gene>
    <name evidence="3" type="ORF">KUCA_T00003622001</name>
</gene>
<dbReference type="EMBL" id="HG793128">
    <property type="protein sequence ID" value="CDK27643.1"/>
    <property type="molecule type" value="Genomic_DNA"/>
</dbReference>
<dbReference type="RefSeq" id="XP_022459636.1">
    <property type="nucleotide sequence ID" value="XM_022602055.1"/>
</dbReference>
<dbReference type="Pfam" id="PF11274">
    <property type="entry name" value="DUF3074"/>
    <property type="match status" value="1"/>
</dbReference>
<evidence type="ECO:0000256" key="1">
    <source>
        <dbReference type="SAM" id="MobiDB-lite"/>
    </source>
</evidence>
<feature type="compositionally biased region" description="Basic and acidic residues" evidence="1">
    <location>
        <begin position="13"/>
        <end position="24"/>
    </location>
</feature>
<reference evidence="3" key="1">
    <citation type="submission" date="2013-12" db="EMBL/GenBank/DDBJ databases">
        <authorList>
            <person name="Genoscope - CEA"/>
        </authorList>
    </citation>
    <scope>NUCLEOTIDE SEQUENCE</scope>
    <source>
        <strain evidence="3">CBS 1993</strain>
    </source>
</reference>
<dbReference type="InterPro" id="IPR024500">
    <property type="entry name" value="DUF3074"/>
</dbReference>